<evidence type="ECO:0000256" key="1">
    <source>
        <dbReference type="ARBA" id="ARBA00012513"/>
    </source>
</evidence>
<keyword evidence="4" id="KW-0547">Nucleotide-binding</keyword>
<evidence type="ECO:0000256" key="9">
    <source>
        <dbReference type="SAM" id="Phobius"/>
    </source>
</evidence>
<dbReference type="Proteomes" id="UP000184330">
    <property type="component" value="Unassembled WGS sequence"/>
</dbReference>
<keyword evidence="3" id="KW-0808">Transferase</keyword>
<dbReference type="AlphaFoldDB" id="A0A1L7XH82"/>
<evidence type="ECO:0000256" key="4">
    <source>
        <dbReference type="ARBA" id="ARBA00022741"/>
    </source>
</evidence>
<dbReference type="GO" id="GO:0050684">
    <property type="term" value="P:regulation of mRNA processing"/>
    <property type="evidence" value="ECO:0007669"/>
    <property type="project" value="TreeGrafter"/>
</dbReference>
<name>A0A1L7XH82_9HELO</name>
<keyword evidence="9" id="KW-1133">Transmembrane helix</keyword>
<dbReference type="SUPFAM" id="SSF56112">
    <property type="entry name" value="Protein kinase-like (PK-like)"/>
    <property type="match status" value="1"/>
</dbReference>
<evidence type="ECO:0000256" key="3">
    <source>
        <dbReference type="ARBA" id="ARBA00022679"/>
    </source>
</evidence>
<keyword evidence="5" id="KW-0418">Kinase</keyword>
<dbReference type="Gene3D" id="1.10.510.10">
    <property type="entry name" value="Transferase(Phosphotransferase) domain 1"/>
    <property type="match status" value="1"/>
</dbReference>
<dbReference type="EC" id="2.7.11.1" evidence="1"/>
<dbReference type="PANTHER" id="PTHR47634:SF9">
    <property type="entry name" value="PROTEIN KINASE DOMAIN-CONTAINING PROTEIN-RELATED"/>
    <property type="match status" value="1"/>
</dbReference>
<reference evidence="10 11" key="1">
    <citation type="submission" date="2016-03" db="EMBL/GenBank/DDBJ databases">
        <authorList>
            <person name="Ploux O."/>
        </authorList>
    </citation>
    <scope>NUCLEOTIDE SEQUENCE [LARGE SCALE GENOMIC DNA]</scope>
    <source>
        <strain evidence="10 11">UAMH 11012</strain>
    </source>
</reference>
<evidence type="ECO:0000313" key="10">
    <source>
        <dbReference type="EMBL" id="CZR64297.1"/>
    </source>
</evidence>
<evidence type="ECO:0000256" key="6">
    <source>
        <dbReference type="ARBA" id="ARBA00022840"/>
    </source>
</evidence>
<dbReference type="GO" id="GO:0005737">
    <property type="term" value="C:cytoplasm"/>
    <property type="evidence" value="ECO:0007669"/>
    <property type="project" value="TreeGrafter"/>
</dbReference>
<dbReference type="InterPro" id="IPR051334">
    <property type="entry name" value="SRPK"/>
</dbReference>
<keyword evidence="9" id="KW-0812">Transmembrane</keyword>
<evidence type="ECO:0000313" key="11">
    <source>
        <dbReference type="Proteomes" id="UP000184330"/>
    </source>
</evidence>
<dbReference type="EMBL" id="FJOG01000026">
    <property type="protein sequence ID" value="CZR64297.1"/>
    <property type="molecule type" value="Genomic_DNA"/>
</dbReference>
<keyword evidence="6" id="KW-0067">ATP-binding</keyword>
<dbReference type="GO" id="GO:0004674">
    <property type="term" value="F:protein serine/threonine kinase activity"/>
    <property type="evidence" value="ECO:0007669"/>
    <property type="project" value="UniProtKB-KW"/>
</dbReference>
<organism evidence="10 11">
    <name type="scientific">Phialocephala subalpina</name>
    <dbReference type="NCBI Taxonomy" id="576137"/>
    <lineage>
        <taxon>Eukaryota</taxon>
        <taxon>Fungi</taxon>
        <taxon>Dikarya</taxon>
        <taxon>Ascomycota</taxon>
        <taxon>Pezizomycotina</taxon>
        <taxon>Leotiomycetes</taxon>
        <taxon>Helotiales</taxon>
        <taxon>Mollisiaceae</taxon>
        <taxon>Phialocephala</taxon>
        <taxon>Phialocephala fortinii species complex</taxon>
    </lineage>
</organism>
<dbReference type="OrthoDB" id="5979581at2759"/>
<comment type="catalytic activity">
    <reaction evidence="8">
        <text>L-seryl-[protein] + ATP = O-phospho-L-seryl-[protein] + ADP + H(+)</text>
        <dbReference type="Rhea" id="RHEA:17989"/>
        <dbReference type="Rhea" id="RHEA-COMP:9863"/>
        <dbReference type="Rhea" id="RHEA-COMP:11604"/>
        <dbReference type="ChEBI" id="CHEBI:15378"/>
        <dbReference type="ChEBI" id="CHEBI:29999"/>
        <dbReference type="ChEBI" id="CHEBI:30616"/>
        <dbReference type="ChEBI" id="CHEBI:83421"/>
        <dbReference type="ChEBI" id="CHEBI:456216"/>
        <dbReference type="EC" id="2.7.11.1"/>
    </reaction>
</comment>
<evidence type="ECO:0000256" key="5">
    <source>
        <dbReference type="ARBA" id="ARBA00022777"/>
    </source>
</evidence>
<dbReference type="PANTHER" id="PTHR47634">
    <property type="entry name" value="PROTEIN KINASE DOMAIN-CONTAINING PROTEIN-RELATED"/>
    <property type="match status" value="1"/>
</dbReference>
<feature type="transmembrane region" description="Helical" evidence="9">
    <location>
        <begin position="12"/>
        <end position="36"/>
    </location>
</feature>
<gene>
    <name evidence="10" type="ORF">PAC_14195</name>
</gene>
<protein>
    <recommendedName>
        <fullName evidence="1">non-specific serine/threonine protein kinase</fullName>
        <ecNumber evidence="1">2.7.11.1</ecNumber>
    </recommendedName>
</protein>
<accession>A0A1L7XH82</accession>
<dbReference type="InterPro" id="IPR011009">
    <property type="entry name" value="Kinase-like_dom_sf"/>
</dbReference>
<dbReference type="GO" id="GO:0000245">
    <property type="term" value="P:spliceosomal complex assembly"/>
    <property type="evidence" value="ECO:0007669"/>
    <property type="project" value="TreeGrafter"/>
</dbReference>
<sequence length="283" mass="32107">MSSILEWERSVILSNTFWAAFGTIACVVIGLCFFTFRQRSPLPPLIFPTTGFEISGESDMLDEEMNEEFLAGRYYPMNIDEVLVSKYQVIGKLVLQTWVWGHIHSMAHLRSPLTLSEHTKCKFIHTGIKGDNILQVIIDPSILESFTKVELNIPHHVNLSTRFGEPVLSDFGSTVPGEVKQDHDAQPNVYRCPEVMLGMEWSYFGDIWNAGCMIWDLFEDKHLLYCNDPHGSGYKTRAHLADVVGMLGPPPLDLLKHGKRNVEFFDEGKWIAGVEVPSIRHKS</sequence>
<dbReference type="GO" id="GO:0005524">
    <property type="term" value="F:ATP binding"/>
    <property type="evidence" value="ECO:0007669"/>
    <property type="project" value="UniProtKB-KW"/>
</dbReference>
<dbReference type="STRING" id="576137.A0A1L7XH82"/>
<comment type="catalytic activity">
    <reaction evidence="7">
        <text>L-threonyl-[protein] + ATP = O-phospho-L-threonyl-[protein] + ADP + H(+)</text>
        <dbReference type="Rhea" id="RHEA:46608"/>
        <dbReference type="Rhea" id="RHEA-COMP:11060"/>
        <dbReference type="Rhea" id="RHEA-COMP:11605"/>
        <dbReference type="ChEBI" id="CHEBI:15378"/>
        <dbReference type="ChEBI" id="CHEBI:30013"/>
        <dbReference type="ChEBI" id="CHEBI:30616"/>
        <dbReference type="ChEBI" id="CHEBI:61977"/>
        <dbReference type="ChEBI" id="CHEBI:456216"/>
        <dbReference type="EC" id="2.7.11.1"/>
    </reaction>
</comment>
<evidence type="ECO:0000256" key="2">
    <source>
        <dbReference type="ARBA" id="ARBA00022527"/>
    </source>
</evidence>
<evidence type="ECO:0000256" key="7">
    <source>
        <dbReference type="ARBA" id="ARBA00047899"/>
    </source>
</evidence>
<keyword evidence="2" id="KW-0723">Serine/threonine-protein kinase</keyword>
<dbReference type="GO" id="GO:0005634">
    <property type="term" value="C:nucleus"/>
    <property type="evidence" value="ECO:0007669"/>
    <property type="project" value="TreeGrafter"/>
</dbReference>
<proteinExistence type="predicted"/>
<evidence type="ECO:0000256" key="8">
    <source>
        <dbReference type="ARBA" id="ARBA00048679"/>
    </source>
</evidence>
<keyword evidence="11" id="KW-1185">Reference proteome</keyword>
<keyword evidence="9" id="KW-0472">Membrane</keyword>